<evidence type="ECO:0000259" key="7">
    <source>
        <dbReference type="Pfam" id="PF13505"/>
    </source>
</evidence>
<gene>
    <name evidence="8" type="ORF">PUR29_04880</name>
</gene>
<evidence type="ECO:0000256" key="2">
    <source>
        <dbReference type="ARBA" id="ARBA00022729"/>
    </source>
</evidence>
<dbReference type="InterPro" id="IPR027385">
    <property type="entry name" value="Beta-barrel_OMP"/>
</dbReference>
<keyword evidence="3" id="KW-0472">Membrane</keyword>
<feature type="domain" description="Outer membrane protein beta-barrel" evidence="7">
    <location>
        <begin position="44"/>
        <end position="305"/>
    </location>
</feature>
<keyword evidence="9" id="KW-1185">Reference proteome</keyword>
<evidence type="ECO:0000313" key="8">
    <source>
        <dbReference type="EMBL" id="MEN3232937.1"/>
    </source>
</evidence>
<evidence type="ECO:0000313" key="9">
    <source>
        <dbReference type="Proteomes" id="UP001407347"/>
    </source>
</evidence>
<dbReference type="EMBL" id="JAQYXP010000001">
    <property type="protein sequence ID" value="MEN3232937.1"/>
    <property type="molecule type" value="Genomic_DNA"/>
</dbReference>
<organism evidence="8 9">
    <name type="scientific">Methylobacterium ajmalii</name>
    <dbReference type="NCBI Taxonomy" id="2738439"/>
    <lineage>
        <taxon>Bacteria</taxon>
        <taxon>Pseudomonadati</taxon>
        <taxon>Pseudomonadota</taxon>
        <taxon>Alphaproteobacteria</taxon>
        <taxon>Hyphomicrobiales</taxon>
        <taxon>Methylobacteriaceae</taxon>
        <taxon>Methylobacterium</taxon>
    </lineage>
</organism>
<evidence type="ECO:0000256" key="1">
    <source>
        <dbReference type="ARBA" id="ARBA00004442"/>
    </source>
</evidence>
<evidence type="ECO:0000256" key="6">
    <source>
        <dbReference type="SAM" id="SignalP"/>
    </source>
</evidence>
<name>A0ABU9ZNB1_9HYPH</name>
<comment type="subcellular location">
    <subcellularLocation>
        <location evidence="1">Cell outer membrane</location>
    </subcellularLocation>
</comment>
<proteinExistence type="inferred from homology"/>
<dbReference type="Proteomes" id="UP001407347">
    <property type="component" value="Unassembled WGS sequence"/>
</dbReference>
<evidence type="ECO:0000256" key="5">
    <source>
        <dbReference type="ARBA" id="ARBA00038306"/>
    </source>
</evidence>
<dbReference type="InterPro" id="IPR051692">
    <property type="entry name" value="OMP-like"/>
</dbReference>
<dbReference type="InterPro" id="IPR011250">
    <property type="entry name" value="OMP/PagP_B-barrel"/>
</dbReference>
<reference evidence="8 9" key="1">
    <citation type="journal article" date="2023" name="PLoS ONE">
        <title>Complete genome assembly of Hawai'i environmental nontuberculous mycobacteria reveals unexpected co-isolation with methylobacteria.</title>
        <authorList>
            <person name="Hendrix J."/>
            <person name="Epperson L.E."/>
            <person name="Tong E.I."/>
            <person name="Chan Y.L."/>
            <person name="Hasan N.A."/>
            <person name="Dawrs S.N."/>
            <person name="Norton G.J."/>
            <person name="Virdi R."/>
            <person name="Crooks J.L."/>
            <person name="Chan E.D."/>
            <person name="Honda J.R."/>
            <person name="Strong M."/>
        </authorList>
    </citation>
    <scope>NUCLEOTIDE SEQUENCE [LARGE SCALE GENOMIC DNA]</scope>
    <source>
        <strain evidence="8 9">NJH_HI04-1</strain>
    </source>
</reference>
<feature type="signal peptide" evidence="6">
    <location>
        <begin position="1"/>
        <end position="22"/>
    </location>
</feature>
<accession>A0ABU9ZNB1</accession>
<evidence type="ECO:0000256" key="4">
    <source>
        <dbReference type="ARBA" id="ARBA00023237"/>
    </source>
</evidence>
<feature type="chain" id="PRO_5046199084" evidence="6">
    <location>
        <begin position="23"/>
        <end position="315"/>
    </location>
</feature>
<keyword evidence="4" id="KW-0998">Cell outer membrane</keyword>
<sequence>MRFAILGILAGLGLGAPLAAQAADLDFGVLRGGDYDPVAAPSPTVWDGIYVGGHGGWSSASFGFGSVFQPIVADALRATRVEKELGASTLLHAGDVRRDGVSFGAYAGVNYQFDDTVFGIELDYTHFGIAGRAPQDAIARSTVGSDGYYRVASLIGDSSTQINDYATIRARAGYALGNLMPYVTGGLAIGRAQVTDRVSIQNYEFDQATYRSNQALTDTSLRVPVDNVGYAPGKFNQSNPNFNPYNPRASELDAPRVIARTKEKIVGGFAAGAGLEYAITPGLILRAEYQYVLFSDFDGHKSNINTVRGGAAVKF</sequence>
<dbReference type="PANTHER" id="PTHR34001">
    <property type="entry name" value="BLL7405 PROTEIN"/>
    <property type="match status" value="1"/>
</dbReference>
<comment type="similarity">
    <text evidence="5">Belongs to the Omp25/RopB family.</text>
</comment>
<evidence type="ECO:0000256" key="3">
    <source>
        <dbReference type="ARBA" id="ARBA00023136"/>
    </source>
</evidence>
<dbReference type="Gene3D" id="2.40.160.20">
    <property type="match status" value="1"/>
</dbReference>
<dbReference type="PANTHER" id="PTHR34001:SF3">
    <property type="entry name" value="BLL7405 PROTEIN"/>
    <property type="match status" value="1"/>
</dbReference>
<dbReference type="RefSeq" id="WP_060846202.1">
    <property type="nucleotide sequence ID" value="NZ_JAQYXP010000001.1"/>
</dbReference>
<keyword evidence="2 6" id="KW-0732">Signal</keyword>
<protein>
    <submittedName>
        <fullName evidence="8">Outer membrane beta-barrel protein</fullName>
    </submittedName>
</protein>
<dbReference type="SUPFAM" id="SSF56925">
    <property type="entry name" value="OMPA-like"/>
    <property type="match status" value="1"/>
</dbReference>
<dbReference type="Pfam" id="PF13505">
    <property type="entry name" value="OMP_b-brl"/>
    <property type="match status" value="1"/>
</dbReference>
<comment type="caution">
    <text evidence="8">The sequence shown here is derived from an EMBL/GenBank/DDBJ whole genome shotgun (WGS) entry which is preliminary data.</text>
</comment>